<gene>
    <name evidence="1" type="ORF">GCM10009627_10270</name>
</gene>
<dbReference type="RefSeq" id="WP_204607869.1">
    <property type="nucleotide sequence ID" value="NZ_BAAAJX010000003.1"/>
</dbReference>
<comment type="caution">
    <text evidence="1">The sequence shown here is derived from an EMBL/GenBank/DDBJ whole genome shotgun (WGS) entry which is preliminary data.</text>
</comment>
<keyword evidence="2" id="KW-1185">Reference proteome</keyword>
<accession>A0ABP4K1L7</accession>
<name>A0ABP4K1L7_9MICO</name>
<protein>
    <submittedName>
        <fullName evidence="1">Uncharacterized protein</fullName>
    </submittedName>
</protein>
<evidence type="ECO:0000313" key="2">
    <source>
        <dbReference type="Proteomes" id="UP001501742"/>
    </source>
</evidence>
<organism evidence="1 2">
    <name type="scientific">Curtobacterium herbarum</name>
    <dbReference type="NCBI Taxonomy" id="150122"/>
    <lineage>
        <taxon>Bacteria</taxon>
        <taxon>Bacillati</taxon>
        <taxon>Actinomycetota</taxon>
        <taxon>Actinomycetes</taxon>
        <taxon>Micrococcales</taxon>
        <taxon>Microbacteriaceae</taxon>
        <taxon>Curtobacterium</taxon>
    </lineage>
</organism>
<dbReference type="EMBL" id="BAAAJX010000003">
    <property type="protein sequence ID" value="GAA1492681.1"/>
    <property type="molecule type" value="Genomic_DNA"/>
</dbReference>
<evidence type="ECO:0000313" key="1">
    <source>
        <dbReference type="EMBL" id="GAA1492681.1"/>
    </source>
</evidence>
<sequence>MSSKTLLRPVRPPTGRPSRVSLPDRIALRIGLALIVWSRRTRRQPHEIDPAAELRRHREEQARLAREAEWVILGAAMHMWR</sequence>
<reference evidence="2" key="1">
    <citation type="journal article" date="2019" name="Int. J. Syst. Evol. Microbiol.">
        <title>The Global Catalogue of Microorganisms (GCM) 10K type strain sequencing project: providing services to taxonomists for standard genome sequencing and annotation.</title>
        <authorList>
            <consortium name="The Broad Institute Genomics Platform"/>
            <consortium name="The Broad Institute Genome Sequencing Center for Infectious Disease"/>
            <person name="Wu L."/>
            <person name="Ma J."/>
        </authorList>
    </citation>
    <scope>NUCLEOTIDE SEQUENCE [LARGE SCALE GENOMIC DNA]</scope>
    <source>
        <strain evidence="2">JCM 12140</strain>
    </source>
</reference>
<proteinExistence type="predicted"/>
<dbReference type="Proteomes" id="UP001501742">
    <property type="component" value="Unassembled WGS sequence"/>
</dbReference>